<dbReference type="NCBIfam" id="TIGR01383">
    <property type="entry name" value="not_thiJ"/>
    <property type="match status" value="1"/>
</dbReference>
<dbReference type="GO" id="GO:0005737">
    <property type="term" value="C:cytoplasm"/>
    <property type="evidence" value="ECO:0007669"/>
    <property type="project" value="TreeGrafter"/>
</dbReference>
<dbReference type="Gene3D" id="3.40.50.880">
    <property type="match status" value="1"/>
</dbReference>
<dbReference type="PANTHER" id="PTHR48094:SF12">
    <property type="entry name" value="PARKINSON DISEASE PROTEIN 7 HOMOLOG"/>
    <property type="match status" value="1"/>
</dbReference>
<dbReference type="GeneID" id="66537862"/>
<reference evidence="3" key="3">
    <citation type="submission" date="2018-04" db="EMBL/GenBank/DDBJ databases">
        <authorList>
            <person name="Go L.Y."/>
            <person name="Mitchell J.A."/>
        </authorList>
    </citation>
    <scope>NUCLEOTIDE SEQUENCE</scope>
    <source>
        <strain evidence="3">BSAS1 3</strain>
    </source>
</reference>
<dbReference type="STRING" id="2756.BFR44_00210"/>
<sequence>MTDVLVFLAEGFEEIEAISAIDIFRRAEFDVQVASLTNDITVKGAHQIEVNADITLDTVAEKQFDLIYLPGGGGSAEALRSDPVVQQIIKRHHQAKLKIAAICAAPIALEEAGILKGHHATSFPAMKPQIVTPIYEEKSVVISGHIITSRAAGTTIEFALTLVSELGYPDVANEISLAILHK</sequence>
<dbReference type="Proteomes" id="UP000243591">
    <property type="component" value="Chromosome"/>
</dbReference>
<dbReference type="InterPro" id="IPR006287">
    <property type="entry name" value="DJ-1"/>
</dbReference>
<evidence type="ECO:0000313" key="5">
    <source>
        <dbReference type="Proteomes" id="UP000270190"/>
    </source>
</evidence>
<reference evidence="5" key="2">
    <citation type="submission" date="2018-04" db="EMBL/GenBank/DDBJ databases">
        <authorList>
            <person name="Illikoud N."/>
        </authorList>
    </citation>
    <scope>NUCLEOTIDE SEQUENCE [LARGE SCALE GENOMIC DNA]</scope>
</reference>
<protein>
    <submittedName>
        <fullName evidence="2">DJ-1 family protein</fullName>
    </submittedName>
</protein>
<dbReference type="InterPro" id="IPR029062">
    <property type="entry name" value="Class_I_gatase-like"/>
</dbReference>
<gene>
    <name evidence="3" type="ORF">BTBSAS_160024</name>
    <name evidence="2" type="ORF">CNY62_03700</name>
</gene>
<dbReference type="AlphaFoldDB" id="A0A1D2LN42"/>
<dbReference type="InterPro" id="IPR050325">
    <property type="entry name" value="Prot/Nucl_acid_deglycase"/>
</dbReference>
<reference evidence="2 4" key="1">
    <citation type="submission" date="2017-09" db="EMBL/GenBank/DDBJ databases">
        <title>Complete Genome Sequences of Two Strains of the Meat Spoilage Bacterium Brochothrix thermosphacta Isolated from Ground Chicken.</title>
        <authorList>
            <person name="Paoli G.C."/>
            <person name="Wijey C."/>
            <person name="Chen C.-Y."/>
            <person name="Nguyen L."/>
            <person name="Yan X."/>
            <person name="Irwin P.L."/>
        </authorList>
    </citation>
    <scope>NUCLEOTIDE SEQUENCE [LARGE SCALE GENOMIC DNA]</scope>
    <source>
        <strain evidence="2 4">BI</strain>
    </source>
</reference>
<dbReference type="Pfam" id="PF01965">
    <property type="entry name" value="DJ-1_PfpI"/>
    <property type="match status" value="1"/>
</dbReference>
<evidence type="ECO:0000313" key="3">
    <source>
        <dbReference type="EMBL" id="SPP27521.1"/>
    </source>
</evidence>
<name>A0A1D2LN42_BROTH</name>
<evidence type="ECO:0000313" key="2">
    <source>
        <dbReference type="EMBL" id="ATF25572.1"/>
    </source>
</evidence>
<dbReference type="SUPFAM" id="SSF52317">
    <property type="entry name" value="Class I glutamine amidotransferase-like"/>
    <property type="match status" value="1"/>
</dbReference>
<proteinExistence type="predicted"/>
<dbReference type="CDD" id="cd03135">
    <property type="entry name" value="GATase1_DJ-1"/>
    <property type="match status" value="1"/>
</dbReference>
<dbReference type="OrthoDB" id="9800516at2"/>
<dbReference type="EMBL" id="OUNC01000008">
    <property type="protein sequence ID" value="SPP27521.1"/>
    <property type="molecule type" value="Genomic_DNA"/>
</dbReference>
<dbReference type="PANTHER" id="PTHR48094">
    <property type="entry name" value="PROTEIN/NUCLEIC ACID DEGLYCASE DJ-1-RELATED"/>
    <property type="match status" value="1"/>
</dbReference>
<dbReference type="Proteomes" id="UP000270190">
    <property type="component" value="Unassembled WGS sequence"/>
</dbReference>
<dbReference type="KEGG" id="bths:CNY62_03700"/>
<evidence type="ECO:0000313" key="4">
    <source>
        <dbReference type="Proteomes" id="UP000243591"/>
    </source>
</evidence>
<dbReference type="InterPro" id="IPR002818">
    <property type="entry name" value="DJ-1/PfpI"/>
</dbReference>
<dbReference type="RefSeq" id="WP_069126365.1">
    <property type="nucleotide sequence ID" value="NZ_CBCPJR010000004.1"/>
</dbReference>
<feature type="domain" description="DJ-1/PfpI" evidence="1">
    <location>
        <begin position="4"/>
        <end position="164"/>
    </location>
</feature>
<evidence type="ECO:0000259" key="1">
    <source>
        <dbReference type="Pfam" id="PF01965"/>
    </source>
</evidence>
<accession>A0A1D2LN42</accession>
<dbReference type="EMBL" id="CP023483">
    <property type="protein sequence ID" value="ATF25572.1"/>
    <property type="molecule type" value="Genomic_DNA"/>
</dbReference>
<keyword evidence="4" id="KW-1185">Reference proteome</keyword>
<organism evidence="2 4">
    <name type="scientific">Brochothrix thermosphacta</name>
    <name type="common">Microbacterium thermosphactum</name>
    <dbReference type="NCBI Taxonomy" id="2756"/>
    <lineage>
        <taxon>Bacteria</taxon>
        <taxon>Bacillati</taxon>
        <taxon>Bacillota</taxon>
        <taxon>Bacilli</taxon>
        <taxon>Bacillales</taxon>
        <taxon>Listeriaceae</taxon>
        <taxon>Brochothrix</taxon>
    </lineage>
</organism>